<keyword evidence="2" id="KW-1133">Transmembrane helix</keyword>
<feature type="transmembrane region" description="Helical" evidence="2">
    <location>
        <begin position="73"/>
        <end position="90"/>
    </location>
</feature>
<evidence type="ECO:0000313" key="3">
    <source>
        <dbReference type="EMBL" id="CAG4976874.1"/>
    </source>
</evidence>
<evidence type="ECO:0008006" key="5">
    <source>
        <dbReference type="Google" id="ProtNLM"/>
    </source>
</evidence>
<dbReference type="EMBL" id="OU015430">
    <property type="protein sequence ID" value="CAG4976874.1"/>
    <property type="molecule type" value="Genomic_DNA"/>
</dbReference>
<dbReference type="Proteomes" id="UP000680116">
    <property type="component" value="Chromosome"/>
</dbReference>
<feature type="transmembrane region" description="Helical" evidence="2">
    <location>
        <begin position="116"/>
        <end position="142"/>
    </location>
</feature>
<evidence type="ECO:0000313" key="4">
    <source>
        <dbReference type="Proteomes" id="UP000680116"/>
    </source>
</evidence>
<feature type="compositionally biased region" description="Basic and acidic residues" evidence="1">
    <location>
        <begin position="7"/>
        <end position="21"/>
    </location>
</feature>
<gene>
    <name evidence="3" type="ORF">LYB30171_02287</name>
</gene>
<sequence length="146" mass="15610">MTRPARPHADAREHRTHDGRGHAALPERRASLWLLTAGPSVWALHFLACYVTAAIWCAKAGSAGATLGDARTALWAYTAVALVAITWFGARGLRGHRLGDATLPHDDDTPGDRHRFLGFATLLLCGLSFVAVVYVALAVAVIGTCR</sequence>
<name>A0ABN7QYH8_9GAMM</name>
<feature type="region of interest" description="Disordered" evidence="1">
    <location>
        <begin position="1"/>
        <end position="21"/>
    </location>
</feature>
<organism evidence="3 4">
    <name type="scientific">Novilysobacter luteus</name>
    <dbReference type="NCBI Taxonomy" id="2822368"/>
    <lineage>
        <taxon>Bacteria</taxon>
        <taxon>Pseudomonadati</taxon>
        <taxon>Pseudomonadota</taxon>
        <taxon>Gammaproteobacteria</taxon>
        <taxon>Lysobacterales</taxon>
        <taxon>Lysobacteraceae</taxon>
        <taxon>Novilysobacter</taxon>
    </lineage>
</organism>
<accession>A0ABN7QYH8</accession>
<proteinExistence type="predicted"/>
<evidence type="ECO:0000256" key="1">
    <source>
        <dbReference type="SAM" id="MobiDB-lite"/>
    </source>
</evidence>
<keyword evidence="4" id="KW-1185">Reference proteome</keyword>
<keyword evidence="2" id="KW-0472">Membrane</keyword>
<protein>
    <recommendedName>
        <fullName evidence="5">DUF1345 domain-containing protein</fullName>
    </recommendedName>
</protein>
<reference evidence="3 4" key="1">
    <citation type="submission" date="2021-04" db="EMBL/GenBank/DDBJ databases">
        <authorList>
            <person name="Rodrigo-Torres L."/>
            <person name="Arahal R. D."/>
            <person name="Lucena T."/>
        </authorList>
    </citation>
    <scope>NUCLEOTIDE SEQUENCE [LARGE SCALE GENOMIC DNA]</scope>
    <source>
        <strain evidence="3 4">CECT 30171</strain>
    </source>
</reference>
<feature type="transmembrane region" description="Helical" evidence="2">
    <location>
        <begin position="42"/>
        <end position="61"/>
    </location>
</feature>
<dbReference type="RefSeq" id="WP_215218787.1">
    <property type="nucleotide sequence ID" value="NZ_OU015430.1"/>
</dbReference>
<evidence type="ECO:0000256" key="2">
    <source>
        <dbReference type="SAM" id="Phobius"/>
    </source>
</evidence>
<keyword evidence="2" id="KW-0812">Transmembrane</keyword>